<dbReference type="NCBIfam" id="TIGR02937">
    <property type="entry name" value="sigma70-ECF"/>
    <property type="match status" value="1"/>
</dbReference>
<reference evidence="7" key="1">
    <citation type="submission" date="2021-12" db="EMBL/GenBank/DDBJ databases">
        <authorList>
            <person name="Rodrigo-Torres L."/>
            <person name="Arahal R. D."/>
            <person name="Lucena T."/>
        </authorList>
    </citation>
    <scope>NUCLEOTIDE SEQUENCE</scope>
    <source>
        <strain evidence="7">CECT 8858</strain>
    </source>
</reference>
<dbReference type="Pfam" id="PF04542">
    <property type="entry name" value="Sigma70_r2"/>
    <property type="match status" value="1"/>
</dbReference>
<dbReference type="CDD" id="cd06171">
    <property type="entry name" value="Sigma70_r4"/>
    <property type="match status" value="1"/>
</dbReference>
<feature type="domain" description="RNA polymerase sigma factor 70 region 4 type 2" evidence="6">
    <location>
        <begin position="93"/>
        <end position="145"/>
    </location>
</feature>
<sequence>MFSICMRILNHVGEAEDVLQESFIDAFAKIGDFRQESTFGVWLKQIVVNKAINQIRARKVQFVDIDEFGGDEHDVADVQTNAYSEEEIKFEVERIKRAMEQLPEGFRVVLSLYLFEGYDHEEIGKILGINESTSRTQYMRAKKRLLEMINKQMF</sequence>
<keyword evidence="2" id="KW-0805">Transcription regulation</keyword>
<evidence type="ECO:0000313" key="8">
    <source>
        <dbReference type="Proteomes" id="UP000837932"/>
    </source>
</evidence>
<dbReference type="PANTHER" id="PTHR43133:SF46">
    <property type="entry name" value="RNA POLYMERASE SIGMA-70 FACTOR ECF SUBFAMILY"/>
    <property type="match status" value="1"/>
</dbReference>
<dbReference type="InterPro" id="IPR007627">
    <property type="entry name" value="RNA_pol_sigma70_r2"/>
</dbReference>
<evidence type="ECO:0000256" key="3">
    <source>
        <dbReference type="ARBA" id="ARBA00023082"/>
    </source>
</evidence>
<dbReference type="SUPFAM" id="SSF88946">
    <property type="entry name" value="Sigma2 domain of RNA polymerase sigma factors"/>
    <property type="match status" value="1"/>
</dbReference>
<comment type="caution">
    <text evidence="7">The sequence shown here is derived from an EMBL/GenBank/DDBJ whole genome shotgun (WGS) entry which is preliminary data.</text>
</comment>
<dbReference type="InterPro" id="IPR013324">
    <property type="entry name" value="RNA_pol_sigma_r3/r4-like"/>
</dbReference>
<dbReference type="SUPFAM" id="SSF88659">
    <property type="entry name" value="Sigma3 and sigma4 domains of RNA polymerase sigma factors"/>
    <property type="match status" value="1"/>
</dbReference>
<dbReference type="Proteomes" id="UP000837932">
    <property type="component" value="Unassembled WGS sequence"/>
</dbReference>
<name>A0ABM9ATX5_9BACT</name>
<proteinExistence type="inferred from homology"/>
<dbReference type="EMBL" id="CAKLPY010000003">
    <property type="protein sequence ID" value="CAH0997484.1"/>
    <property type="molecule type" value="Genomic_DNA"/>
</dbReference>
<dbReference type="InterPro" id="IPR039425">
    <property type="entry name" value="RNA_pol_sigma-70-like"/>
</dbReference>
<comment type="similarity">
    <text evidence="1">Belongs to the sigma-70 factor family. ECF subfamily.</text>
</comment>
<organism evidence="7 8">
    <name type="scientific">Emticicia aquatica</name>
    <dbReference type="NCBI Taxonomy" id="1681835"/>
    <lineage>
        <taxon>Bacteria</taxon>
        <taxon>Pseudomonadati</taxon>
        <taxon>Bacteroidota</taxon>
        <taxon>Cytophagia</taxon>
        <taxon>Cytophagales</taxon>
        <taxon>Leadbetterellaceae</taxon>
        <taxon>Emticicia</taxon>
    </lineage>
</organism>
<protein>
    <submittedName>
        <fullName evidence="7">RNA polymerase sigma-H factor</fullName>
    </submittedName>
</protein>
<evidence type="ECO:0000259" key="6">
    <source>
        <dbReference type="Pfam" id="PF08281"/>
    </source>
</evidence>
<dbReference type="Gene3D" id="1.10.10.10">
    <property type="entry name" value="Winged helix-like DNA-binding domain superfamily/Winged helix DNA-binding domain"/>
    <property type="match status" value="1"/>
</dbReference>
<dbReference type="PANTHER" id="PTHR43133">
    <property type="entry name" value="RNA POLYMERASE ECF-TYPE SIGMA FACTO"/>
    <property type="match status" value="1"/>
</dbReference>
<dbReference type="InterPro" id="IPR013249">
    <property type="entry name" value="RNA_pol_sigma70_r4_t2"/>
</dbReference>
<keyword evidence="8" id="KW-1185">Reference proteome</keyword>
<dbReference type="InterPro" id="IPR013325">
    <property type="entry name" value="RNA_pol_sigma_r2"/>
</dbReference>
<evidence type="ECO:0000256" key="1">
    <source>
        <dbReference type="ARBA" id="ARBA00010641"/>
    </source>
</evidence>
<evidence type="ECO:0000256" key="4">
    <source>
        <dbReference type="ARBA" id="ARBA00023163"/>
    </source>
</evidence>
<keyword evidence="4" id="KW-0804">Transcription</keyword>
<dbReference type="Gene3D" id="1.10.1740.10">
    <property type="match status" value="1"/>
</dbReference>
<dbReference type="InterPro" id="IPR014284">
    <property type="entry name" value="RNA_pol_sigma-70_dom"/>
</dbReference>
<feature type="domain" description="RNA polymerase sigma-70 region 2" evidence="5">
    <location>
        <begin position="2"/>
        <end position="59"/>
    </location>
</feature>
<evidence type="ECO:0000256" key="2">
    <source>
        <dbReference type="ARBA" id="ARBA00023015"/>
    </source>
</evidence>
<keyword evidence="3" id="KW-0731">Sigma factor</keyword>
<dbReference type="Pfam" id="PF08281">
    <property type="entry name" value="Sigma70_r4_2"/>
    <property type="match status" value="1"/>
</dbReference>
<dbReference type="InterPro" id="IPR036388">
    <property type="entry name" value="WH-like_DNA-bd_sf"/>
</dbReference>
<evidence type="ECO:0000313" key="7">
    <source>
        <dbReference type="EMBL" id="CAH0997484.1"/>
    </source>
</evidence>
<accession>A0ABM9ATX5</accession>
<evidence type="ECO:0000259" key="5">
    <source>
        <dbReference type="Pfam" id="PF04542"/>
    </source>
</evidence>
<gene>
    <name evidence="7" type="primary">algU_4</name>
    <name evidence="7" type="ORF">EMA8858_03617</name>
</gene>